<accession>A0AAU9XNX4</accession>
<evidence type="ECO:0000256" key="1">
    <source>
        <dbReference type="SAM" id="MobiDB-lite"/>
    </source>
</evidence>
<dbReference type="AlphaFoldDB" id="A0AAU9XNX4"/>
<dbReference type="EMBL" id="CALNXJ010000053">
    <property type="protein sequence ID" value="CAH3153437.1"/>
    <property type="molecule type" value="Genomic_DNA"/>
</dbReference>
<evidence type="ECO:0000313" key="2">
    <source>
        <dbReference type="EMBL" id="CAH3153437.1"/>
    </source>
</evidence>
<comment type="caution">
    <text evidence="2">The sequence shown here is derived from an EMBL/GenBank/DDBJ whole genome shotgun (WGS) entry which is preliminary data.</text>
</comment>
<feature type="non-terminal residue" evidence="2">
    <location>
        <position position="1"/>
    </location>
</feature>
<proteinExistence type="predicted"/>
<organism evidence="2 3">
    <name type="scientific">Pocillopora meandrina</name>
    <dbReference type="NCBI Taxonomy" id="46732"/>
    <lineage>
        <taxon>Eukaryota</taxon>
        <taxon>Metazoa</taxon>
        <taxon>Cnidaria</taxon>
        <taxon>Anthozoa</taxon>
        <taxon>Hexacorallia</taxon>
        <taxon>Scleractinia</taxon>
        <taxon>Astrocoeniina</taxon>
        <taxon>Pocilloporidae</taxon>
        <taxon>Pocillopora</taxon>
    </lineage>
</organism>
<dbReference type="Gene3D" id="2.120.10.30">
    <property type="entry name" value="TolB, C-terminal domain"/>
    <property type="match status" value="1"/>
</dbReference>
<keyword evidence="3" id="KW-1185">Reference proteome</keyword>
<reference evidence="2 3" key="1">
    <citation type="submission" date="2022-05" db="EMBL/GenBank/DDBJ databases">
        <authorList>
            <consortium name="Genoscope - CEA"/>
            <person name="William W."/>
        </authorList>
    </citation>
    <scope>NUCLEOTIDE SEQUENCE [LARGE SCALE GENOMIC DNA]</scope>
</reference>
<feature type="region of interest" description="Disordered" evidence="1">
    <location>
        <begin position="726"/>
        <end position="750"/>
    </location>
</feature>
<name>A0AAU9XNX4_9CNID</name>
<sequence>LPHLSLAACRNRDRTDIDTVVEICSPEVRKGLQRANWIVQTLVPEVYRLYDGNKEGVLKSPVSVCPASWGTLLVADKEKGKILSARLHYPVDVGEIVSGLSCPVAITYGHGLLLIADVGKQQILCSDLTGDHFLSPEKMTVKQLRKALKDRRLLPPGNNSKKGELQKALKSWMDANSTSDRNGQTKLHTVEIVNQPTIQATAVIFSEQGTDNFYAAEMSGQVHEISLTINRLNANANVLRSIDVTVGSLFGIVRTNRDSELYVSSSAVNGGLFRVNLATGHCECVLSNGSEDLQCVHGICAKMDGTVVMVDRGDHKVKEFKEDLDEVRVLAGSGRSGTEDGSETSASFSQPTAVCCEEGADTVYVLDTTIGRLKMITNTLALTTFLENLWKFLTAFQLTSEDVSGLEEAIDLTQSHYSFLEKASLKLKRLNRLKEDVIHLNPEYLKDIEVRSLLTLFVENFFSSMRGGNTITPTVLDFCRRFPRCTKELLKRVTKNPFNYFTNPKASYYVQPSMKDVLIQFSELAKLPKPSKGSLAPKQITELRQWASINGKSFRQNTTRNFSTKDKPGTLPLNVYEASPPKENTVDFTALLRESSTDGNKEREDSGQDRADIEILHPNGTFVLFPHICRPGSLPTSTFYIVKLLEDLPDDDHFAHVRTEWYAQDLVDPLLFTTTGKEYTVSKDGIKGTVHVTLIADDTIEITENDYYICLASLHASEDNILPFEEPEIDAEDDLDEREYESNRPKRSKRMTATACDFVYY</sequence>
<dbReference type="SUPFAM" id="SSF101898">
    <property type="entry name" value="NHL repeat"/>
    <property type="match status" value="1"/>
</dbReference>
<gene>
    <name evidence="2" type="ORF">PMEA_00027113</name>
</gene>
<protein>
    <submittedName>
        <fullName evidence="2">Uncharacterized protein</fullName>
    </submittedName>
</protein>
<dbReference type="Proteomes" id="UP001159428">
    <property type="component" value="Unassembled WGS sequence"/>
</dbReference>
<feature type="compositionally biased region" description="Acidic residues" evidence="1">
    <location>
        <begin position="726"/>
        <end position="739"/>
    </location>
</feature>
<evidence type="ECO:0000313" key="3">
    <source>
        <dbReference type="Proteomes" id="UP001159428"/>
    </source>
</evidence>
<dbReference type="InterPro" id="IPR011042">
    <property type="entry name" value="6-blade_b-propeller_TolB-like"/>
</dbReference>